<dbReference type="GO" id="GO:0003677">
    <property type="term" value="F:DNA binding"/>
    <property type="evidence" value="ECO:0007669"/>
    <property type="project" value="UniProtKB-KW"/>
</dbReference>
<evidence type="ECO:0000256" key="3">
    <source>
        <dbReference type="ARBA" id="ARBA00022578"/>
    </source>
</evidence>
<keyword evidence="5" id="KW-0862">Zinc</keyword>
<evidence type="ECO:0000259" key="9">
    <source>
        <dbReference type="Pfam" id="PF07282"/>
    </source>
</evidence>
<feature type="domain" description="Cas12f1-like TNB" evidence="9">
    <location>
        <begin position="288"/>
        <end position="355"/>
    </location>
</feature>
<organism evidence="11 12">
    <name type="scientific">Thioploca ingrica</name>
    <dbReference type="NCBI Taxonomy" id="40754"/>
    <lineage>
        <taxon>Bacteria</taxon>
        <taxon>Pseudomonadati</taxon>
        <taxon>Pseudomonadota</taxon>
        <taxon>Gammaproteobacteria</taxon>
        <taxon>Thiotrichales</taxon>
        <taxon>Thiotrichaceae</taxon>
        <taxon>Thioploca</taxon>
    </lineage>
</organism>
<dbReference type="HOGENOM" id="CLU_032903_0_0_6"/>
<dbReference type="InterPro" id="IPR010095">
    <property type="entry name" value="Cas12f1-like_TNB"/>
</dbReference>
<dbReference type="Pfam" id="PF01385">
    <property type="entry name" value="OrfB_IS605"/>
    <property type="match status" value="1"/>
</dbReference>
<dbReference type="PANTHER" id="PTHR30405">
    <property type="entry name" value="TRANSPOSASE"/>
    <property type="match status" value="1"/>
</dbReference>
<gene>
    <name evidence="11" type="ORF">THII_0163</name>
</gene>
<keyword evidence="4" id="KW-0479">Metal-binding</keyword>
<dbReference type="STRING" id="40754.THII_0163"/>
<evidence type="ECO:0000256" key="6">
    <source>
        <dbReference type="ARBA" id="ARBA00023125"/>
    </source>
</evidence>
<dbReference type="OrthoDB" id="5613790at2"/>
<dbReference type="InterPro" id="IPR001959">
    <property type="entry name" value="Transposase"/>
</dbReference>
<dbReference type="GO" id="GO:0046872">
    <property type="term" value="F:metal ion binding"/>
    <property type="evidence" value="ECO:0007669"/>
    <property type="project" value="UniProtKB-KW"/>
</dbReference>
<evidence type="ECO:0000313" key="11">
    <source>
        <dbReference type="EMBL" id="BAP54460.1"/>
    </source>
</evidence>
<comment type="similarity">
    <text evidence="2">In the N-terminal section; belongs to the transposase 2 family.</text>
</comment>
<dbReference type="PANTHER" id="PTHR30405:SF11">
    <property type="entry name" value="RNA-GUIDED DNA ENDONUCLEASE RV2885C-RELATED"/>
    <property type="match status" value="1"/>
</dbReference>
<dbReference type="Pfam" id="PF12323">
    <property type="entry name" value="HTH_OrfB_IS605"/>
    <property type="match status" value="1"/>
</dbReference>
<evidence type="ECO:0000256" key="4">
    <source>
        <dbReference type="ARBA" id="ARBA00022723"/>
    </source>
</evidence>
<keyword evidence="6" id="KW-0238">DNA-binding</keyword>
<evidence type="ECO:0000256" key="7">
    <source>
        <dbReference type="ARBA" id="ARBA00023172"/>
    </source>
</evidence>
<evidence type="ECO:0000259" key="10">
    <source>
        <dbReference type="Pfam" id="PF12323"/>
    </source>
</evidence>
<evidence type="ECO:0000259" key="8">
    <source>
        <dbReference type="Pfam" id="PF01385"/>
    </source>
</evidence>
<dbReference type="Pfam" id="PF07282">
    <property type="entry name" value="Cas12f1-like_TNB"/>
    <property type="match status" value="1"/>
</dbReference>
<dbReference type="InterPro" id="IPR051399">
    <property type="entry name" value="RNA-guided_DNA_endo/Transpos"/>
</dbReference>
<accession>A0A090AI50</accession>
<feature type="domain" description="Transposase putative helix-turn-helix" evidence="10">
    <location>
        <begin position="3"/>
        <end position="34"/>
    </location>
</feature>
<dbReference type="GO" id="GO:0006310">
    <property type="term" value="P:DNA recombination"/>
    <property type="evidence" value="ECO:0007669"/>
    <property type="project" value="UniProtKB-KW"/>
</dbReference>
<dbReference type="NCBIfam" id="NF040570">
    <property type="entry name" value="guided_TnpB"/>
    <property type="match status" value="1"/>
</dbReference>
<name>A0A090AI50_9GAMM</name>
<reference evidence="11 12" key="1">
    <citation type="journal article" date="2014" name="ISME J.">
        <title>Ecophysiology of Thioploca ingrica as revealed by the complete genome sequence supplemented with proteomic evidence.</title>
        <authorList>
            <person name="Kojima H."/>
            <person name="Ogura Y."/>
            <person name="Yamamoto N."/>
            <person name="Togashi T."/>
            <person name="Mori H."/>
            <person name="Watanabe T."/>
            <person name="Nemoto F."/>
            <person name="Kurokawa K."/>
            <person name="Hayashi T."/>
            <person name="Fukui M."/>
        </authorList>
    </citation>
    <scope>NUCLEOTIDE SEQUENCE [LARGE SCALE GENOMIC DNA]</scope>
</reference>
<dbReference type="InterPro" id="IPR021027">
    <property type="entry name" value="Transposase_put_HTH"/>
</dbReference>
<dbReference type="AlphaFoldDB" id="A0A090AI50"/>
<evidence type="ECO:0000256" key="1">
    <source>
        <dbReference type="ARBA" id="ARBA00008761"/>
    </source>
</evidence>
<proteinExistence type="inferred from homology"/>
<evidence type="ECO:0000313" key="12">
    <source>
        <dbReference type="Proteomes" id="UP000031623"/>
    </source>
</evidence>
<dbReference type="NCBIfam" id="TIGR01766">
    <property type="entry name" value="IS200/IS605 family accessory protein TnpB-like domain"/>
    <property type="match status" value="1"/>
</dbReference>
<keyword evidence="7" id="KW-0233">DNA recombination</keyword>
<keyword evidence="3" id="KW-0815">Transposition</keyword>
<evidence type="ECO:0000256" key="5">
    <source>
        <dbReference type="ARBA" id="ARBA00022833"/>
    </source>
</evidence>
<comment type="similarity">
    <text evidence="1">In the C-terminal section; belongs to the transposase 35 family.</text>
</comment>
<sequence>MMTFKAFKYRIYPNKPQEILLNKTFGCVRVVWNYQVEVFNQFDKNKTEPEQALTTTQLKKKFEWMGEVSAAALQQKEMDFKAFKRNYFSTTRKKKLGRPSFKKRDSTQSYRLPNQKFTLNNNSIRLEKIGKVKLVLDRAVPTGCQFRSVTISKNNCGQFFASVLVEIGIIPKPKTGKSIGLDIGIKTFLTGNDGFTVENPKYFRENQTKLKSAQQHLSRKKKGSLRYNKAKLKVARIHNDIANKRQDFIQRTTTKLVNEYDFIAIEDLNVTGMVKNHKLAKSISDAAFSKFYATLSYKAAWYGKEVVKVDRWFASSKTCSGCGWKNENLTLSDRTFKCKSCGLELGRDLNASKNILREALRVSSAIRTPSEGQTEIA</sequence>
<dbReference type="Proteomes" id="UP000031623">
    <property type="component" value="Chromosome"/>
</dbReference>
<dbReference type="EMBL" id="AP014633">
    <property type="protein sequence ID" value="BAP54460.1"/>
    <property type="molecule type" value="Genomic_DNA"/>
</dbReference>
<protein>
    <submittedName>
        <fullName evidence="11">Transposase</fullName>
    </submittedName>
</protein>
<dbReference type="KEGG" id="tig:THII_0163"/>
<feature type="domain" description="Probable transposase IS891/IS1136/IS1341" evidence="8">
    <location>
        <begin position="164"/>
        <end position="276"/>
    </location>
</feature>
<dbReference type="GO" id="GO:0032196">
    <property type="term" value="P:transposition"/>
    <property type="evidence" value="ECO:0007669"/>
    <property type="project" value="UniProtKB-KW"/>
</dbReference>
<evidence type="ECO:0000256" key="2">
    <source>
        <dbReference type="ARBA" id="ARBA00011044"/>
    </source>
</evidence>
<keyword evidence="12" id="KW-1185">Reference proteome</keyword>